<protein>
    <submittedName>
        <fullName evidence="2">Uncharacterized protein</fullName>
    </submittedName>
</protein>
<proteinExistence type="predicted"/>
<comment type="caution">
    <text evidence="2">The sequence shown here is derived from an EMBL/GenBank/DDBJ whole genome shotgun (WGS) entry which is preliminary data.</text>
</comment>
<feature type="region of interest" description="Disordered" evidence="1">
    <location>
        <begin position="1"/>
        <end position="46"/>
    </location>
</feature>
<organism evidence="2 3">
    <name type="scientific">Cohnella zeiphila</name>
    <dbReference type="NCBI Taxonomy" id="2761120"/>
    <lineage>
        <taxon>Bacteria</taxon>
        <taxon>Bacillati</taxon>
        <taxon>Bacillota</taxon>
        <taxon>Bacilli</taxon>
        <taxon>Bacillales</taxon>
        <taxon>Paenibacillaceae</taxon>
        <taxon>Cohnella</taxon>
    </lineage>
</organism>
<evidence type="ECO:0000256" key="1">
    <source>
        <dbReference type="SAM" id="MobiDB-lite"/>
    </source>
</evidence>
<evidence type="ECO:0000313" key="2">
    <source>
        <dbReference type="EMBL" id="MBB6733602.1"/>
    </source>
</evidence>
<feature type="compositionally biased region" description="Basic and acidic residues" evidence="1">
    <location>
        <begin position="27"/>
        <end position="37"/>
    </location>
</feature>
<reference evidence="2 3" key="1">
    <citation type="submission" date="2020-08" db="EMBL/GenBank/DDBJ databases">
        <title>Cohnella phylogeny.</title>
        <authorList>
            <person name="Dunlap C."/>
        </authorList>
    </citation>
    <scope>NUCLEOTIDE SEQUENCE [LARGE SCALE GENOMIC DNA]</scope>
    <source>
        <strain evidence="2 3">CBP 2801</strain>
    </source>
</reference>
<accession>A0A7X0SP52</accession>
<keyword evidence="3" id="KW-1185">Reference proteome</keyword>
<gene>
    <name evidence="2" type="ORF">H7C18_22000</name>
</gene>
<sequence length="46" mass="4982">MAEQQKTDAAKESVEAKEANGIQLDNLPRKLTEEEAKNVAGGKRAL</sequence>
<dbReference type="AlphaFoldDB" id="A0A7X0SP52"/>
<evidence type="ECO:0000313" key="3">
    <source>
        <dbReference type="Proteomes" id="UP000564644"/>
    </source>
</evidence>
<dbReference type="EMBL" id="JACJVO010000028">
    <property type="protein sequence ID" value="MBB6733602.1"/>
    <property type="molecule type" value="Genomic_DNA"/>
</dbReference>
<dbReference type="Proteomes" id="UP000564644">
    <property type="component" value="Unassembled WGS sequence"/>
</dbReference>
<name>A0A7X0SP52_9BACL</name>
<feature type="compositionally biased region" description="Basic and acidic residues" evidence="1">
    <location>
        <begin position="1"/>
        <end position="18"/>
    </location>
</feature>
<dbReference type="RefSeq" id="WP_185131263.1">
    <property type="nucleotide sequence ID" value="NZ_JACJVO010000028.1"/>
</dbReference>